<organism evidence="1 2">
    <name type="scientific">Aristaeella lactis</name>
    <dbReference type="NCBI Taxonomy" id="3046383"/>
    <lineage>
        <taxon>Bacteria</taxon>
        <taxon>Bacillati</taxon>
        <taxon>Bacillota</taxon>
        <taxon>Clostridia</taxon>
        <taxon>Eubacteriales</taxon>
        <taxon>Aristaeellaceae</taxon>
        <taxon>Aristaeella</taxon>
    </lineage>
</organism>
<sequence length="440" mass="47782">MRLDGRAPDEKRPVSIQTDFVRTAYGSCLIATGNTRVICTASVEEAVPPFLKGKGQGWVTAEYAMLPASTTERKKRDGIKKDGRSVEIQRLIGRALRQAVDLKALGERTITLDCDVLEADGGTRTASITGAMVALTCAAERLVREKKLPISPVIHQVAAISAGVIDDVPCLDLCYQEDSHAQVDMNFVMNEKGEFIELQGTGEGRAFTKQELDTIMDYGAKGIRELMDAQREALGDRAAYIAPKPLLLVATGNEHKLRELQEMFKDFYTLAPMTAVGFFGPIEENANTFAGNAAIKAEAVCEATGLPAIGDDSGLEVEALDGEPGVYSARYAGEHGDDEANNDLLLSRMEGKEDRAAAFKCALALKIPGKDTIIAEGSCPGVLLTERRGTGGFGYDPLFLYEPMNKTYAEMNAEEKNQISHRSRAAEMMRSIMSQLITKE</sequence>
<dbReference type="Proteomes" id="UP000192328">
    <property type="component" value="Unassembled WGS sequence"/>
</dbReference>
<evidence type="ECO:0000313" key="1">
    <source>
        <dbReference type="EMBL" id="SMC77040.1"/>
    </source>
</evidence>
<dbReference type="EMBL" id="FWXZ01000005">
    <property type="protein sequence ID" value="SMC77040.1"/>
    <property type="molecule type" value="Genomic_DNA"/>
</dbReference>
<protein>
    <submittedName>
        <fullName evidence="1">XTP/dITP diphosphohydrolase</fullName>
    </submittedName>
</protein>
<evidence type="ECO:0000313" key="2">
    <source>
        <dbReference type="Proteomes" id="UP000192328"/>
    </source>
</evidence>
<reference evidence="1" key="1">
    <citation type="submission" date="2017-04" db="EMBL/GenBank/DDBJ databases">
        <authorList>
            <person name="Varghese N."/>
            <person name="Submissions S."/>
        </authorList>
    </citation>
    <scope>NUCLEOTIDE SEQUENCE</scope>
    <source>
        <strain evidence="1">WTE2008</strain>
    </source>
</reference>
<comment type="caution">
    <text evidence="1">The sequence shown here is derived from an EMBL/GenBank/DDBJ whole genome shotgun (WGS) entry which is preliminary data.</text>
</comment>
<keyword evidence="2" id="KW-1185">Reference proteome</keyword>
<accession>A0AC61PNN0</accession>
<proteinExistence type="predicted"/>
<name>A0AC61PNN0_9FIRM</name>
<gene>
    <name evidence="1" type="ORF">SAMN06297397_2425</name>
</gene>